<dbReference type="GO" id="GO:0005743">
    <property type="term" value="C:mitochondrial inner membrane"/>
    <property type="evidence" value="ECO:0007669"/>
    <property type="project" value="UniProtKB-SubCell"/>
</dbReference>
<feature type="signal peptide" evidence="2">
    <location>
        <begin position="1"/>
        <end position="25"/>
    </location>
</feature>
<comment type="subcellular location">
    <subcellularLocation>
        <location evidence="1">Mitochondrion inner membrane</location>
        <topology evidence="1">Single-pass membrane protein</topology>
        <orientation evidence="1">Intermembrane side</orientation>
    </subcellularLocation>
</comment>
<dbReference type="SUPFAM" id="SSF110111">
    <property type="entry name" value="Ctag/Cox11"/>
    <property type="match status" value="1"/>
</dbReference>
<organism evidence="3 4">
    <name type="scientific">Oncorhynchus kisutch</name>
    <name type="common">Coho salmon</name>
    <name type="synonym">Salmo kisutch</name>
    <dbReference type="NCBI Taxonomy" id="8019"/>
    <lineage>
        <taxon>Eukaryota</taxon>
        <taxon>Metazoa</taxon>
        <taxon>Chordata</taxon>
        <taxon>Craniata</taxon>
        <taxon>Vertebrata</taxon>
        <taxon>Euteleostomi</taxon>
        <taxon>Actinopterygii</taxon>
        <taxon>Neopterygii</taxon>
        <taxon>Teleostei</taxon>
        <taxon>Protacanthopterygii</taxon>
        <taxon>Salmoniformes</taxon>
        <taxon>Salmonidae</taxon>
        <taxon>Salmoninae</taxon>
        <taxon>Oncorhynchus</taxon>
    </lineage>
</organism>
<keyword evidence="4" id="KW-1185">Reference proteome</keyword>
<reference evidence="3" key="1">
    <citation type="submission" date="2025-08" db="UniProtKB">
        <authorList>
            <consortium name="Ensembl"/>
        </authorList>
    </citation>
    <scope>IDENTIFICATION</scope>
</reference>
<name>A0A8C7DJR2_ONCKI</name>
<dbReference type="Gene3D" id="2.60.370.10">
    <property type="entry name" value="Ctag/Cox11"/>
    <property type="match status" value="1"/>
</dbReference>
<evidence type="ECO:0000313" key="4">
    <source>
        <dbReference type="Proteomes" id="UP000694557"/>
    </source>
</evidence>
<accession>A0A8C7DJR2</accession>
<dbReference type="GeneTree" id="ENSGT01010000229667"/>
<dbReference type="AlphaFoldDB" id="A0A8C7DJR2"/>
<dbReference type="Proteomes" id="UP000694557">
    <property type="component" value="Unassembled WGS sequence"/>
</dbReference>
<sequence>MWRLYTRSGCLICCLGGTAVAGHDAEQVEMMIPVKDSVTKVTYNSDKHTSMKWNRPQQSEIYSTNQILIVCCVTIQVNPTNKPVIWISTYNAVPFEAGQYFNKVQVLMNM</sequence>
<keyword evidence="2" id="KW-0732">Signal</keyword>
<dbReference type="Ensembl" id="ENSOKIT00005023745.1">
    <property type="protein sequence ID" value="ENSOKIP00005022355.1"/>
    <property type="gene ID" value="ENSOKIG00005009809.1"/>
</dbReference>
<dbReference type="GO" id="GO:0005507">
    <property type="term" value="F:copper ion binding"/>
    <property type="evidence" value="ECO:0007669"/>
    <property type="project" value="InterPro"/>
</dbReference>
<dbReference type="Pfam" id="PF04442">
    <property type="entry name" value="CtaG_Cox11"/>
    <property type="match status" value="1"/>
</dbReference>
<evidence type="ECO:0000313" key="3">
    <source>
        <dbReference type="Ensembl" id="ENSOKIP00005022355.1"/>
    </source>
</evidence>
<dbReference type="InterPro" id="IPR007533">
    <property type="entry name" value="Cyt_c_oxidase_assmbl_CtaG"/>
</dbReference>
<dbReference type="InterPro" id="IPR023471">
    <property type="entry name" value="CtaG/Cox11_dom_sf"/>
</dbReference>
<evidence type="ECO:0000256" key="1">
    <source>
        <dbReference type="ARBA" id="ARBA00004243"/>
    </source>
</evidence>
<evidence type="ECO:0000256" key="2">
    <source>
        <dbReference type="SAM" id="SignalP"/>
    </source>
</evidence>
<protein>
    <submittedName>
        <fullName evidence="3">Uncharacterized protein</fullName>
    </submittedName>
</protein>
<proteinExistence type="predicted"/>
<reference evidence="3" key="2">
    <citation type="submission" date="2025-09" db="UniProtKB">
        <authorList>
            <consortium name="Ensembl"/>
        </authorList>
    </citation>
    <scope>IDENTIFICATION</scope>
</reference>
<feature type="chain" id="PRO_5034812386" evidence="2">
    <location>
        <begin position="26"/>
        <end position="110"/>
    </location>
</feature>